<comment type="similarity">
    <text evidence="1">Belongs to the protein kinase superfamily. ADCK protein kinase family.</text>
</comment>
<dbReference type="InterPro" id="IPR045307">
    <property type="entry name" value="ADCK1_dom"/>
</dbReference>
<sequence>MNTIVKSTTKKSTRLLQNFVCLYSRKSTLPKKKSYYLIGTTTLLCAGGFTWYESDSQAQHVTLAVKRMSTATKVGISVAIDYKKTQSKKYSSEEEQLNAKSDCHKRCAERVLAGLQKLGGIYVKLGQHVSAMTYILPIEWTTTLSALQDRCDPTSEEDIRKLFLTDFGVPLDQVFEEFDWKPLGVASLAQVHKARLRKEHKNEEDWVAVKFQHPRLDEFCRIDLQTVSFIIGTIKRMFPDFGFEWILQEMQESLPQEMNFEHEAMNSFKLKENFEYEKKHHKTALVVPNVHWAKRRILCMEFIEGARIDDMEFMKEHGIDPSQVSTEITEIFSKMMFLDGFVHCDPHPGNILIRPAKDPKSRFKFDVVLLDHGLYRTLTEQLRTDYAHLWTSLIRGDEEGIRTYSLRVGCRPESHRLFASLLTGREWSTISAASLSTDRDLTEISRISGRAKGFITRIYDILETLPRIVLLLLKTSDLLRGLDETLRQSGDKYMTYALMGRFCAEAVWIDAKQHLIKRIKESPNITASLKLIKSLFKAWWEYQSLEYGLWIYQFQSNTRTKWSLIWHHGITTSSRKSQNLKYIDAAAIVASKD</sequence>
<evidence type="ECO:0000256" key="2">
    <source>
        <dbReference type="SAM" id="Phobius"/>
    </source>
</evidence>
<dbReference type="Gene3D" id="1.10.510.10">
    <property type="entry name" value="Transferase(Phosphotransferase) domain 1"/>
    <property type="match status" value="1"/>
</dbReference>
<dbReference type="PANTHER" id="PTHR43173">
    <property type="entry name" value="ABC1 FAMILY PROTEIN"/>
    <property type="match status" value="1"/>
</dbReference>
<dbReference type="CDD" id="cd13969">
    <property type="entry name" value="ADCK1-like"/>
    <property type="match status" value="1"/>
</dbReference>
<organism evidence="4 5">
    <name type="scientific">Mucor plumbeus</name>
    <dbReference type="NCBI Taxonomy" id="97098"/>
    <lineage>
        <taxon>Eukaryota</taxon>
        <taxon>Fungi</taxon>
        <taxon>Fungi incertae sedis</taxon>
        <taxon>Mucoromycota</taxon>
        <taxon>Mucoromycotina</taxon>
        <taxon>Mucoromycetes</taxon>
        <taxon>Mucorales</taxon>
        <taxon>Mucorineae</taxon>
        <taxon>Mucoraceae</taxon>
        <taxon>Mucor</taxon>
    </lineage>
</organism>
<accession>A0A8H7QKB1</accession>
<dbReference type="OrthoDB" id="427480at2759"/>
<evidence type="ECO:0000259" key="3">
    <source>
        <dbReference type="Pfam" id="PF03109"/>
    </source>
</evidence>
<name>A0A8H7QKB1_9FUNG</name>
<dbReference type="InterPro" id="IPR004147">
    <property type="entry name" value="ABC1_dom"/>
</dbReference>
<comment type="caution">
    <text evidence="4">The sequence shown here is derived from an EMBL/GenBank/DDBJ whole genome shotgun (WGS) entry which is preliminary data.</text>
</comment>
<feature type="transmembrane region" description="Helical" evidence="2">
    <location>
        <begin position="34"/>
        <end position="52"/>
    </location>
</feature>
<evidence type="ECO:0000256" key="1">
    <source>
        <dbReference type="ARBA" id="ARBA00009670"/>
    </source>
</evidence>
<evidence type="ECO:0000313" key="5">
    <source>
        <dbReference type="Proteomes" id="UP000650833"/>
    </source>
</evidence>
<protein>
    <recommendedName>
        <fullName evidence="3">ABC1 atypical kinase-like domain-containing protein</fullName>
    </recommendedName>
</protein>
<dbReference type="InterPro" id="IPR051130">
    <property type="entry name" value="Mito_struct-func_regulator"/>
</dbReference>
<keyword evidence="5" id="KW-1185">Reference proteome</keyword>
<dbReference type="SUPFAM" id="SSF56112">
    <property type="entry name" value="Protein kinase-like (PK-like)"/>
    <property type="match status" value="1"/>
</dbReference>
<proteinExistence type="inferred from homology"/>
<evidence type="ECO:0000313" key="4">
    <source>
        <dbReference type="EMBL" id="KAG2193153.1"/>
    </source>
</evidence>
<reference evidence="4" key="1">
    <citation type="submission" date="2020-12" db="EMBL/GenBank/DDBJ databases">
        <title>Metabolic potential, ecology and presence of endohyphal bacteria is reflected in genomic diversity of Mucoromycotina.</title>
        <authorList>
            <person name="Muszewska A."/>
            <person name="Okrasinska A."/>
            <person name="Steczkiewicz K."/>
            <person name="Drgas O."/>
            <person name="Orlowska M."/>
            <person name="Perlinska-Lenart U."/>
            <person name="Aleksandrzak-Piekarczyk T."/>
            <person name="Szatraj K."/>
            <person name="Zielenkiewicz U."/>
            <person name="Pilsyk S."/>
            <person name="Malc E."/>
            <person name="Mieczkowski P."/>
            <person name="Kruszewska J.S."/>
            <person name="Biernat P."/>
            <person name="Pawlowska J."/>
        </authorList>
    </citation>
    <scope>NUCLEOTIDE SEQUENCE</scope>
    <source>
        <strain evidence="4">CBS 226.32</strain>
    </source>
</reference>
<keyword evidence="2" id="KW-0472">Membrane</keyword>
<gene>
    <name evidence="4" type="ORF">INT46_006362</name>
</gene>
<dbReference type="EMBL" id="JAEPRC010000671">
    <property type="protein sequence ID" value="KAG2193153.1"/>
    <property type="molecule type" value="Genomic_DNA"/>
</dbReference>
<feature type="domain" description="ABC1 atypical kinase-like" evidence="3">
    <location>
        <begin position="147"/>
        <end position="404"/>
    </location>
</feature>
<dbReference type="Proteomes" id="UP000650833">
    <property type="component" value="Unassembled WGS sequence"/>
</dbReference>
<dbReference type="GO" id="GO:0007005">
    <property type="term" value="P:mitochondrion organization"/>
    <property type="evidence" value="ECO:0007669"/>
    <property type="project" value="TreeGrafter"/>
</dbReference>
<dbReference type="AlphaFoldDB" id="A0A8H7QKB1"/>
<keyword evidence="2" id="KW-0812">Transmembrane</keyword>
<dbReference type="InterPro" id="IPR011009">
    <property type="entry name" value="Kinase-like_dom_sf"/>
</dbReference>
<dbReference type="PANTHER" id="PTHR43173:SF19">
    <property type="entry name" value="AARF DOMAIN-CONTAINING PROTEIN KINASE 1"/>
    <property type="match status" value="1"/>
</dbReference>
<dbReference type="GO" id="GO:0055088">
    <property type="term" value="P:lipid homeostasis"/>
    <property type="evidence" value="ECO:0007669"/>
    <property type="project" value="TreeGrafter"/>
</dbReference>
<keyword evidence="2" id="KW-1133">Transmembrane helix</keyword>
<dbReference type="GO" id="GO:0005743">
    <property type="term" value="C:mitochondrial inner membrane"/>
    <property type="evidence" value="ECO:0007669"/>
    <property type="project" value="TreeGrafter"/>
</dbReference>
<dbReference type="Pfam" id="PF03109">
    <property type="entry name" value="ABC1"/>
    <property type="match status" value="1"/>
</dbReference>